<dbReference type="SUPFAM" id="SSF56672">
    <property type="entry name" value="DNA/RNA polymerases"/>
    <property type="match status" value="1"/>
</dbReference>
<evidence type="ECO:0000313" key="3">
    <source>
        <dbReference type="EMBL" id="KAL0431963.1"/>
    </source>
</evidence>
<dbReference type="InterPro" id="IPR001584">
    <property type="entry name" value="Integrase_cat-core"/>
</dbReference>
<dbReference type="GO" id="GO:0004523">
    <property type="term" value="F:RNA-DNA hybrid ribonuclease activity"/>
    <property type="evidence" value="ECO:0007669"/>
    <property type="project" value="InterPro"/>
</dbReference>
<dbReference type="AlphaFoldDB" id="A0AAW2VRF9"/>
<dbReference type="PANTHER" id="PTHR48475">
    <property type="entry name" value="RIBONUCLEASE H"/>
    <property type="match status" value="1"/>
</dbReference>
<feature type="compositionally biased region" description="Basic and acidic residues" evidence="1">
    <location>
        <begin position="991"/>
        <end position="1000"/>
    </location>
</feature>
<dbReference type="InterPro" id="IPR043128">
    <property type="entry name" value="Rev_trsase/Diguanyl_cyclase"/>
</dbReference>
<dbReference type="Pfam" id="PF13456">
    <property type="entry name" value="RVT_3"/>
    <property type="match status" value="1"/>
</dbReference>
<dbReference type="EMBL" id="JACGWJ010000003">
    <property type="protein sequence ID" value="KAL0431963.1"/>
    <property type="molecule type" value="Genomic_DNA"/>
</dbReference>
<dbReference type="Gene3D" id="3.30.70.270">
    <property type="match status" value="1"/>
</dbReference>
<dbReference type="GO" id="GO:0015074">
    <property type="term" value="P:DNA integration"/>
    <property type="evidence" value="ECO:0007669"/>
    <property type="project" value="InterPro"/>
</dbReference>
<dbReference type="Pfam" id="PF03732">
    <property type="entry name" value="Retrotrans_gag"/>
    <property type="match status" value="1"/>
</dbReference>
<accession>A0AAW2VRF9</accession>
<feature type="compositionally biased region" description="Basic and acidic residues" evidence="1">
    <location>
        <begin position="170"/>
        <end position="200"/>
    </location>
</feature>
<dbReference type="PROSITE" id="PS50994">
    <property type="entry name" value="INTEGRASE"/>
    <property type="match status" value="1"/>
</dbReference>
<organism evidence="3">
    <name type="scientific">Sesamum radiatum</name>
    <name type="common">Black benniseed</name>
    <dbReference type="NCBI Taxonomy" id="300843"/>
    <lineage>
        <taxon>Eukaryota</taxon>
        <taxon>Viridiplantae</taxon>
        <taxon>Streptophyta</taxon>
        <taxon>Embryophyta</taxon>
        <taxon>Tracheophyta</taxon>
        <taxon>Spermatophyta</taxon>
        <taxon>Magnoliopsida</taxon>
        <taxon>eudicotyledons</taxon>
        <taxon>Gunneridae</taxon>
        <taxon>Pentapetalae</taxon>
        <taxon>asterids</taxon>
        <taxon>lamiids</taxon>
        <taxon>Lamiales</taxon>
        <taxon>Pedaliaceae</taxon>
        <taxon>Sesamum</taxon>
    </lineage>
</organism>
<dbReference type="PANTHER" id="PTHR48475:SF2">
    <property type="entry name" value="RIBONUCLEASE H"/>
    <property type="match status" value="1"/>
</dbReference>
<dbReference type="GO" id="GO:0003676">
    <property type="term" value="F:nucleic acid binding"/>
    <property type="evidence" value="ECO:0007669"/>
    <property type="project" value="InterPro"/>
</dbReference>
<dbReference type="CDD" id="cd01647">
    <property type="entry name" value="RT_LTR"/>
    <property type="match status" value="1"/>
</dbReference>
<evidence type="ECO:0000256" key="1">
    <source>
        <dbReference type="SAM" id="MobiDB-lite"/>
    </source>
</evidence>
<feature type="region of interest" description="Disordered" evidence="1">
    <location>
        <begin position="221"/>
        <end position="254"/>
    </location>
</feature>
<dbReference type="InterPro" id="IPR002156">
    <property type="entry name" value="RNaseH_domain"/>
</dbReference>
<dbReference type="InterPro" id="IPR043502">
    <property type="entry name" value="DNA/RNA_pol_sf"/>
</dbReference>
<feature type="region of interest" description="Disordered" evidence="1">
    <location>
        <begin position="168"/>
        <end position="200"/>
    </location>
</feature>
<protein>
    <submittedName>
        <fullName evidence="3">Transposon Ty3-G Gag-Pol polyprotein</fullName>
    </submittedName>
</protein>
<dbReference type="Pfam" id="PF00665">
    <property type="entry name" value="rve"/>
    <property type="match status" value="1"/>
</dbReference>
<dbReference type="InterPro" id="IPR012337">
    <property type="entry name" value="RNaseH-like_sf"/>
</dbReference>
<comment type="caution">
    <text evidence="3">The sequence shown here is derived from an EMBL/GenBank/DDBJ whole genome shotgun (WGS) entry which is preliminary data.</text>
</comment>
<dbReference type="SUPFAM" id="SSF53098">
    <property type="entry name" value="Ribonuclease H-like"/>
    <property type="match status" value="1"/>
</dbReference>
<evidence type="ECO:0000259" key="2">
    <source>
        <dbReference type="PROSITE" id="PS50994"/>
    </source>
</evidence>
<dbReference type="CDD" id="cd09279">
    <property type="entry name" value="RNase_HI_like"/>
    <property type="match status" value="1"/>
</dbReference>
<dbReference type="Gene3D" id="3.10.10.10">
    <property type="entry name" value="HIV Type 1 Reverse Transcriptase, subunit A, domain 1"/>
    <property type="match status" value="1"/>
</dbReference>
<dbReference type="InterPro" id="IPR000477">
    <property type="entry name" value="RT_dom"/>
</dbReference>
<proteinExistence type="predicted"/>
<sequence>MADKLLMNYRTPAIAEYDGTSDPMEHLSRFENAALLHRYNDGMKCRVFVTTFARAAHQWFNQLPVGAIGSFQEFRSLFLHQFASSRELCKTELSLFAVCQKDNEPLKEYLQRFNAAALEVPSATQEVKASAFSQGLLDGDFFKSLAKKPVSKFDAVLARASKYINMEDSQAAKKESRREKRKEVKEEVPSKRPCIDTRDKKPPFQREYVCWEKARGIGPYQKGEGDKAKKIKATSPERSPKEGPRQALGNKGDNHDILRKGVIRMITRGPLGGDSQKIPNQRSIRHVPEGSYRGSSTNILFGEAYDQMQLGDVSLEKIKFPTLGGVGEVQGDHLQSRKCYVEAVRRGQKRNLDEKHQGVPSGKRGKEIAIEEAPEEMETPAKAPQNLEGIDPSVISHHLNIDPSAKLVKQKKRHFGLEKDKVIQAEVDKLMAAGHIKEIQFPEWLSNVVLVPKPGGEWRMCIDFRDLNKAYPKDFYLLPRIDQLVDSTSGCELLSMMDVSQGYHQIMLAPKDLKKVSFITSSGTFCYVAMRKYRRLRSYFLSHPIGVKTNTPLKQTLGKPDTSGRLVKWAVELSEYEISYAPRTTIKAPALADFVSEIAGMSVEDTSSDQVWLLHVDGSSTIQGSGAGIAITSPQGKDLEFTVKFGFKTSNNEAEYEALVIGMRMAHEAGARHLLAYSDSQLIVKQIEGTFEAKEESTLYKRSYTHPPLRCLSTEKGVHVLQEIHSGCCGAHTGTWTLANKTLRAGYFWPTMKQDAKHLWGMDIVGPFPVASSQRKFLLVAIDYFTKWVEAEPLARITEGEVMKFIWKNIVCRFGVPKEIISDNGRQFQGRKIQEWHQGLHIKQRFIPVAHPQSNGQLEVTNRILGSSQRKSRSHRGIEGKSLYSYTEIQEYHDSLLQQESESPELQVGDLVLRRVDTLKPVGKLDPTWEEPYKVMGIIARGAYEVEDLEGRPLPRPWNIHNSKSIMYKGIPDSETPSQNKGGSGKANEPAPRDHYLALS</sequence>
<dbReference type="InterPro" id="IPR005162">
    <property type="entry name" value="Retrotrans_gag_dom"/>
</dbReference>
<dbReference type="Gene3D" id="3.30.420.10">
    <property type="entry name" value="Ribonuclease H-like superfamily/Ribonuclease H"/>
    <property type="match status" value="2"/>
</dbReference>
<reference evidence="3" key="1">
    <citation type="submission" date="2020-06" db="EMBL/GenBank/DDBJ databases">
        <authorList>
            <person name="Li T."/>
            <person name="Hu X."/>
            <person name="Zhang T."/>
            <person name="Song X."/>
            <person name="Zhang H."/>
            <person name="Dai N."/>
            <person name="Sheng W."/>
            <person name="Hou X."/>
            <person name="Wei L."/>
        </authorList>
    </citation>
    <scope>NUCLEOTIDE SEQUENCE</scope>
    <source>
        <strain evidence="3">G02</strain>
        <tissue evidence="3">Leaf</tissue>
    </source>
</reference>
<gene>
    <name evidence="3" type="ORF">Sradi_0822300</name>
</gene>
<feature type="region of interest" description="Disordered" evidence="1">
    <location>
        <begin position="968"/>
        <end position="1000"/>
    </location>
</feature>
<reference evidence="3" key="2">
    <citation type="journal article" date="2024" name="Plant">
        <title>Genomic evolution and insights into agronomic trait innovations of Sesamum species.</title>
        <authorList>
            <person name="Miao H."/>
            <person name="Wang L."/>
            <person name="Qu L."/>
            <person name="Liu H."/>
            <person name="Sun Y."/>
            <person name="Le M."/>
            <person name="Wang Q."/>
            <person name="Wei S."/>
            <person name="Zheng Y."/>
            <person name="Lin W."/>
            <person name="Duan Y."/>
            <person name="Cao H."/>
            <person name="Xiong S."/>
            <person name="Wang X."/>
            <person name="Wei L."/>
            <person name="Li C."/>
            <person name="Ma Q."/>
            <person name="Ju M."/>
            <person name="Zhao R."/>
            <person name="Li G."/>
            <person name="Mu C."/>
            <person name="Tian Q."/>
            <person name="Mei H."/>
            <person name="Zhang T."/>
            <person name="Gao T."/>
            <person name="Zhang H."/>
        </authorList>
    </citation>
    <scope>NUCLEOTIDE SEQUENCE</scope>
    <source>
        <strain evidence="3">G02</strain>
    </source>
</reference>
<dbReference type="Pfam" id="PF00078">
    <property type="entry name" value="RVT_1"/>
    <property type="match status" value="1"/>
</dbReference>
<feature type="domain" description="Integrase catalytic" evidence="2">
    <location>
        <begin position="752"/>
        <end position="865"/>
    </location>
</feature>
<dbReference type="InterPro" id="IPR036397">
    <property type="entry name" value="RNaseH_sf"/>
</dbReference>
<name>A0AAW2VRF9_SESRA</name>